<sequence>MFCKLYFTFTRPCGCLSLSIEPLIICPSSTSSVCVKLLLPVLLISNHHGGECEETYPRSKTSVFMPGFTRLSRSCPVSKGRSRQQTFIGSNNNRVQPFCQQLQQTMFSQCSF</sequence>
<evidence type="ECO:0000313" key="1">
    <source>
        <dbReference type="EMBL" id="MEQ2274734.1"/>
    </source>
</evidence>
<organism evidence="1 2">
    <name type="scientific">Xenotaenia resolanae</name>
    <dbReference type="NCBI Taxonomy" id="208358"/>
    <lineage>
        <taxon>Eukaryota</taxon>
        <taxon>Metazoa</taxon>
        <taxon>Chordata</taxon>
        <taxon>Craniata</taxon>
        <taxon>Vertebrata</taxon>
        <taxon>Euteleostomi</taxon>
        <taxon>Actinopterygii</taxon>
        <taxon>Neopterygii</taxon>
        <taxon>Teleostei</taxon>
        <taxon>Neoteleostei</taxon>
        <taxon>Acanthomorphata</taxon>
        <taxon>Ovalentaria</taxon>
        <taxon>Atherinomorphae</taxon>
        <taxon>Cyprinodontiformes</taxon>
        <taxon>Goodeidae</taxon>
        <taxon>Xenotaenia</taxon>
    </lineage>
</organism>
<accession>A0ABV0X064</accession>
<dbReference type="EMBL" id="JAHRIM010080356">
    <property type="protein sequence ID" value="MEQ2274734.1"/>
    <property type="molecule type" value="Genomic_DNA"/>
</dbReference>
<keyword evidence="2" id="KW-1185">Reference proteome</keyword>
<gene>
    <name evidence="1" type="ORF">XENORESO_009095</name>
</gene>
<dbReference type="Proteomes" id="UP001444071">
    <property type="component" value="Unassembled WGS sequence"/>
</dbReference>
<proteinExistence type="predicted"/>
<comment type="caution">
    <text evidence="1">The sequence shown here is derived from an EMBL/GenBank/DDBJ whole genome shotgun (WGS) entry which is preliminary data.</text>
</comment>
<name>A0ABV0X064_9TELE</name>
<reference evidence="1 2" key="1">
    <citation type="submission" date="2021-06" db="EMBL/GenBank/DDBJ databases">
        <authorList>
            <person name="Palmer J.M."/>
        </authorList>
    </citation>
    <scope>NUCLEOTIDE SEQUENCE [LARGE SCALE GENOMIC DNA]</scope>
    <source>
        <strain evidence="1 2">XR_2019</strain>
        <tissue evidence="1">Muscle</tissue>
    </source>
</reference>
<evidence type="ECO:0000313" key="2">
    <source>
        <dbReference type="Proteomes" id="UP001444071"/>
    </source>
</evidence>
<protein>
    <submittedName>
        <fullName evidence="1">Uncharacterized protein</fullName>
    </submittedName>
</protein>